<dbReference type="EMBL" id="JAYMYQ010000006">
    <property type="protein sequence ID" value="KAK7323685.1"/>
    <property type="molecule type" value="Genomic_DNA"/>
</dbReference>
<gene>
    <name evidence="1" type="ORF">VNO77_27172</name>
</gene>
<reference evidence="1 2" key="1">
    <citation type="submission" date="2024-01" db="EMBL/GenBank/DDBJ databases">
        <title>The genomes of 5 underutilized Papilionoideae crops provide insights into root nodulation and disease resistanc.</title>
        <authorList>
            <person name="Jiang F."/>
        </authorList>
    </citation>
    <scope>NUCLEOTIDE SEQUENCE [LARGE SCALE GENOMIC DNA]</scope>
    <source>
        <strain evidence="1">LVBAO_FW01</strain>
        <tissue evidence="1">Leaves</tissue>
    </source>
</reference>
<keyword evidence="2" id="KW-1185">Reference proteome</keyword>
<evidence type="ECO:0000313" key="2">
    <source>
        <dbReference type="Proteomes" id="UP001367508"/>
    </source>
</evidence>
<name>A0AAN9KTI9_CANGL</name>
<accession>A0AAN9KTI9</accession>
<organism evidence="1 2">
    <name type="scientific">Canavalia gladiata</name>
    <name type="common">Sword bean</name>
    <name type="synonym">Dolichos gladiatus</name>
    <dbReference type="NCBI Taxonomy" id="3824"/>
    <lineage>
        <taxon>Eukaryota</taxon>
        <taxon>Viridiplantae</taxon>
        <taxon>Streptophyta</taxon>
        <taxon>Embryophyta</taxon>
        <taxon>Tracheophyta</taxon>
        <taxon>Spermatophyta</taxon>
        <taxon>Magnoliopsida</taxon>
        <taxon>eudicotyledons</taxon>
        <taxon>Gunneridae</taxon>
        <taxon>Pentapetalae</taxon>
        <taxon>rosids</taxon>
        <taxon>fabids</taxon>
        <taxon>Fabales</taxon>
        <taxon>Fabaceae</taxon>
        <taxon>Papilionoideae</taxon>
        <taxon>50 kb inversion clade</taxon>
        <taxon>NPAAA clade</taxon>
        <taxon>indigoferoid/millettioid clade</taxon>
        <taxon>Phaseoleae</taxon>
        <taxon>Canavalia</taxon>
    </lineage>
</organism>
<proteinExistence type="predicted"/>
<evidence type="ECO:0000313" key="1">
    <source>
        <dbReference type="EMBL" id="KAK7323685.1"/>
    </source>
</evidence>
<comment type="caution">
    <text evidence="1">The sequence shown here is derived from an EMBL/GenBank/DDBJ whole genome shotgun (WGS) entry which is preliminary data.</text>
</comment>
<protein>
    <submittedName>
        <fullName evidence="1">Uncharacterized protein</fullName>
    </submittedName>
</protein>
<sequence length="144" mass="15814">MALLNLSSFIQDAIVPARLGRIPELTDNEGRDSIPTSYDIAKLGLLSSADLPAFYTWFGHKPIFKLKPCVWCHAYQDFTRFSAELTQSVHDQILPRVPISLPEVCGLGSGRMLGFLSILLVSPSLICPQVLAETSLTLSLTIIN</sequence>
<dbReference type="AlphaFoldDB" id="A0AAN9KTI9"/>
<dbReference type="Proteomes" id="UP001367508">
    <property type="component" value="Unassembled WGS sequence"/>
</dbReference>